<protein>
    <submittedName>
        <fullName evidence="3">S-layer homology domain-containing protein</fullName>
    </submittedName>
</protein>
<dbReference type="EMBL" id="FOYM01000009">
    <property type="protein sequence ID" value="SFR03916.1"/>
    <property type="molecule type" value="Genomic_DNA"/>
</dbReference>
<dbReference type="Proteomes" id="UP000199584">
    <property type="component" value="Unassembled WGS sequence"/>
</dbReference>
<dbReference type="STRING" id="39060.SAMN05660706_109117"/>
<proteinExistence type="predicted"/>
<accession>A0A1I6DEQ7</accession>
<name>A0A1I6DEQ7_9FIRM</name>
<evidence type="ECO:0000313" key="3">
    <source>
        <dbReference type="EMBL" id="SFR03916.1"/>
    </source>
</evidence>
<evidence type="ECO:0000313" key="4">
    <source>
        <dbReference type="Proteomes" id="UP000199584"/>
    </source>
</evidence>
<gene>
    <name evidence="3" type="ORF">SAMN05660706_109117</name>
</gene>
<reference evidence="4" key="1">
    <citation type="submission" date="2016-10" db="EMBL/GenBank/DDBJ databases">
        <authorList>
            <person name="Varghese N."/>
            <person name="Submissions S."/>
        </authorList>
    </citation>
    <scope>NUCLEOTIDE SEQUENCE [LARGE SCALE GENOMIC DNA]</scope>
    <source>
        <strain evidence="4">DSM 3669</strain>
    </source>
</reference>
<dbReference type="InterPro" id="IPR001119">
    <property type="entry name" value="SLH_dom"/>
</dbReference>
<feature type="domain" description="SLH" evidence="2">
    <location>
        <begin position="76"/>
        <end position="140"/>
    </location>
</feature>
<evidence type="ECO:0000256" key="1">
    <source>
        <dbReference type="ARBA" id="ARBA00022737"/>
    </source>
</evidence>
<keyword evidence="1" id="KW-0677">Repeat</keyword>
<dbReference type="OrthoDB" id="900053at2"/>
<dbReference type="AlphaFoldDB" id="A0A1I6DEQ7"/>
<feature type="domain" description="SLH" evidence="2">
    <location>
        <begin position="10"/>
        <end position="73"/>
    </location>
</feature>
<dbReference type="PROSITE" id="PS51272">
    <property type="entry name" value="SLH"/>
    <property type="match status" value="2"/>
</dbReference>
<organism evidence="3 4">
    <name type="scientific">Desulfoscipio geothermicus DSM 3669</name>
    <dbReference type="NCBI Taxonomy" id="1121426"/>
    <lineage>
        <taxon>Bacteria</taxon>
        <taxon>Bacillati</taxon>
        <taxon>Bacillota</taxon>
        <taxon>Clostridia</taxon>
        <taxon>Eubacteriales</taxon>
        <taxon>Desulfallaceae</taxon>
        <taxon>Desulfoscipio</taxon>
    </lineage>
</organism>
<evidence type="ECO:0000259" key="2">
    <source>
        <dbReference type="PROSITE" id="PS51272"/>
    </source>
</evidence>
<sequence>MNVLQVGKPAEIPFTDVPQNAWYRDSVARAFGAKLISGTSAVQFQPQALITREQMAVMIANALRYKGVHVSSAATLESFQDRQTIAAWAVDSVRLVAGANIVHGKTGTNGPVFAPKDNATRAEAVVMLKRLLDKLQGPQS</sequence>
<dbReference type="RefSeq" id="WP_092482810.1">
    <property type="nucleotide sequence ID" value="NZ_FOYM01000009.1"/>
</dbReference>
<keyword evidence="4" id="KW-1185">Reference proteome</keyword>
<dbReference type="Pfam" id="PF00395">
    <property type="entry name" value="SLH"/>
    <property type="match status" value="2"/>
</dbReference>